<keyword evidence="2" id="KW-1185">Reference proteome</keyword>
<reference evidence="1" key="2">
    <citation type="submission" date="2022-01" db="EMBL/GenBank/DDBJ databases">
        <authorList>
            <person name="Yamashiro T."/>
            <person name="Shiraishi A."/>
            <person name="Satake H."/>
            <person name="Nakayama K."/>
        </authorList>
    </citation>
    <scope>NUCLEOTIDE SEQUENCE</scope>
</reference>
<evidence type="ECO:0000313" key="1">
    <source>
        <dbReference type="EMBL" id="GJS68687.1"/>
    </source>
</evidence>
<sequence length="212" mass="24595">MESLRHFTHDHLLSLIHLQKNKNNVNSDDDEEEGEDKDDDDFVVEDQHVGQCNMCEEPIYLFHLCYYKCNDCDYSLHKFCAELPTTEKNHPLHPGHDLTLLRDFKERAIYVYLHVSRCWQNFKGVFDFINFKFGGTYEIENHPHRVSLIQGTTYHGCCERCSETLKSKMIFKCLTCKFAIDIECADAIESDGAVESDDAIESDDEIDADARV</sequence>
<dbReference type="PANTHER" id="PTHR46288">
    <property type="entry name" value="PHORBOL-ESTER/DAG-TYPE DOMAIN-CONTAINING PROTEIN"/>
    <property type="match status" value="1"/>
</dbReference>
<dbReference type="Proteomes" id="UP001151760">
    <property type="component" value="Unassembled WGS sequence"/>
</dbReference>
<accession>A0ABQ4XTL2</accession>
<dbReference type="SUPFAM" id="SSF57889">
    <property type="entry name" value="Cysteine-rich domain"/>
    <property type="match status" value="1"/>
</dbReference>
<gene>
    <name evidence="1" type="ORF">Tco_0683252</name>
</gene>
<dbReference type="EMBL" id="BQNB010009808">
    <property type="protein sequence ID" value="GJS68687.1"/>
    <property type="molecule type" value="Genomic_DNA"/>
</dbReference>
<comment type="caution">
    <text evidence="1">The sequence shown here is derived from an EMBL/GenBank/DDBJ whole genome shotgun (WGS) entry which is preliminary data.</text>
</comment>
<name>A0ABQ4XTL2_9ASTR</name>
<organism evidence="1 2">
    <name type="scientific">Tanacetum coccineum</name>
    <dbReference type="NCBI Taxonomy" id="301880"/>
    <lineage>
        <taxon>Eukaryota</taxon>
        <taxon>Viridiplantae</taxon>
        <taxon>Streptophyta</taxon>
        <taxon>Embryophyta</taxon>
        <taxon>Tracheophyta</taxon>
        <taxon>Spermatophyta</taxon>
        <taxon>Magnoliopsida</taxon>
        <taxon>eudicotyledons</taxon>
        <taxon>Gunneridae</taxon>
        <taxon>Pentapetalae</taxon>
        <taxon>asterids</taxon>
        <taxon>campanulids</taxon>
        <taxon>Asterales</taxon>
        <taxon>Asteraceae</taxon>
        <taxon>Asteroideae</taxon>
        <taxon>Anthemideae</taxon>
        <taxon>Anthemidinae</taxon>
        <taxon>Tanacetum</taxon>
    </lineage>
</organism>
<protein>
    <recommendedName>
        <fullName evidence="3">DC1 domain-containing protein</fullName>
    </recommendedName>
</protein>
<dbReference type="InterPro" id="IPR046349">
    <property type="entry name" value="C1-like_sf"/>
</dbReference>
<evidence type="ECO:0000313" key="2">
    <source>
        <dbReference type="Proteomes" id="UP001151760"/>
    </source>
</evidence>
<evidence type="ECO:0008006" key="3">
    <source>
        <dbReference type="Google" id="ProtNLM"/>
    </source>
</evidence>
<proteinExistence type="predicted"/>
<reference evidence="1" key="1">
    <citation type="journal article" date="2022" name="Int. J. Mol. Sci.">
        <title>Draft Genome of Tanacetum Coccineum: Genomic Comparison of Closely Related Tanacetum-Family Plants.</title>
        <authorList>
            <person name="Yamashiro T."/>
            <person name="Shiraishi A."/>
            <person name="Nakayama K."/>
            <person name="Satake H."/>
        </authorList>
    </citation>
    <scope>NUCLEOTIDE SEQUENCE</scope>
</reference>
<dbReference type="PANTHER" id="PTHR46288:SF27">
    <property type="entry name" value="CYSTEINE_HISTIDINE-RICH C1 DOMAIN FAMILY PROTEIN"/>
    <property type="match status" value="1"/>
</dbReference>